<evidence type="ECO:0000256" key="4">
    <source>
        <dbReference type="SAM" id="MobiDB-lite"/>
    </source>
</evidence>
<keyword evidence="2" id="KW-0328">Glycosyltransferase</keyword>
<evidence type="ECO:0000313" key="6">
    <source>
        <dbReference type="EMBL" id="GIL27940.1"/>
    </source>
</evidence>
<name>A0A8J4ELA4_9ACTN</name>
<evidence type="ECO:0000259" key="5">
    <source>
        <dbReference type="Pfam" id="PF06925"/>
    </source>
</evidence>
<protein>
    <recommendedName>
        <fullName evidence="5">Diacylglycerol glucosyltransferase N-terminal domain-containing protein</fullName>
    </recommendedName>
</protein>
<evidence type="ECO:0000256" key="3">
    <source>
        <dbReference type="ARBA" id="ARBA00022679"/>
    </source>
</evidence>
<comment type="caution">
    <text evidence="6">The sequence shown here is derived from an EMBL/GenBank/DDBJ whole genome shotgun (WGS) entry which is preliminary data.</text>
</comment>
<dbReference type="GO" id="GO:0016020">
    <property type="term" value="C:membrane"/>
    <property type="evidence" value="ECO:0007669"/>
    <property type="project" value="GOC"/>
</dbReference>
<keyword evidence="3" id="KW-0808">Transferase</keyword>
<dbReference type="Proteomes" id="UP000614996">
    <property type="component" value="Unassembled WGS sequence"/>
</dbReference>
<dbReference type="AlphaFoldDB" id="A0A8J4ELA4"/>
<dbReference type="Gene3D" id="3.40.50.2000">
    <property type="entry name" value="Glycogen Phosphorylase B"/>
    <property type="match status" value="1"/>
</dbReference>
<accession>A0A8J4ELA4</accession>
<comment type="similarity">
    <text evidence="1">Belongs to the glycosyltransferase 28 family.</text>
</comment>
<dbReference type="InterPro" id="IPR050519">
    <property type="entry name" value="Glycosyltransf_28_UgtP"/>
</dbReference>
<sequence>MSHIAIVSASVGAGHDGAAAELGRRLTAAGYRVDTHDLVELLPRPFGALLSHGYQRQVQSAPWLWHATASTFDRALPAAAAARATRTGDRRILAAVRPDTVAVISTYPLASQALGRLRRSGQLAVPVITYLTDPYVHRTWIADGVDATLAVHAATAAQARRLGARTVRLVAPAVAPGFRPAAGTDEVRTARRRFRLPPTGPLALIVAGSLGLGRPERTATDVLATGLATPVVACGRYRTLHQRLTAVPGPVPLGWTDEMPTLMRAVDVVIHNAGGLTSLEALATGLPTITYRPLAGHGRANAATLERAGIIPWVRDVEQLDGALRAALGRPDRRHDTRSAPDPAATIVGLLDRRPVTRVHVPDRQRWLRPRGTGGLSARRPPTRSHQ</sequence>
<dbReference type="Pfam" id="PF06925">
    <property type="entry name" value="MGDG_synth"/>
    <property type="match status" value="1"/>
</dbReference>
<gene>
    <name evidence="6" type="ORF">NUM_31940</name>
</gene>
<dbReference type="GO" id="GO:0016758">
    <property type="term" value="F:hexosyltransferase activity"/>
    <property type="evidence" value="ECO:0007669"/>
    <property type="project" value="InterPro"/>
</dbReference>
<dbReference type="PANTHER" id="PTHR43025:SF3">
    <property type="entry name" value="MONOGALACTOSYLDIACYLGLYCEROL SYNTHASE 1, CHLOROPLASTIC"/>
    <property type="match status" value="1"/>
</dbReference>
<evidence type="ECO:0000256" key="2">
    <source>
        <dbReference type="ARBA" id="ARBA00022676"/>
    </source>
</evidence>
<organism evidence="6 7">
    <name type="scientific">Actinocatenispora comari</name>
    <dbReference type="NCBI Taxonomy" id="2807577"/>
    <lineage>
        <taxon>Bacteria</taxon>
        <taxon>Bacillati</taxon>
        <taxon>Actinomycetota</taxon>
        <taxon>Actinomycetes</taxon>
        <taxon>Micromonosporales</taxon>
        <taxon>Micromonosporaceae</taxon>
        <taxon>Actinocatenispora</taxon>
    </lineage>
</organism>
<feature type="region of interest" description="Disordered" evidence="4">
    <location>
        <begin position="363"/>
        <end position="387"/>
    </location>
</feature>
<dbReference type="InterPro" id="IPR009695">
    <property type="entry name" value="Diacylglyc_glucosyltr_N"/>
</dbReference>
<evidence type="ECO:0000313" key="7">
    <source>
        <dbReference type="Proteomes" id="UP000614996"/>
    </source>
</evidence>
<reference evidence="7" key="1">
    <citation type="journal article" date="2021" name="Int. J. Syst. Evol. Microbiol.">
        <title>Actinocatenispora comari sp. nov., an endophytic actinomycete isolated from aerial parts of Comarum salesowianum.</title>
        <authorList>
            <person name="Oyunbileg N."/>
            <person name="Iizaka Y."/>
            <person name="Hamada M."/>
            <person name="Davaapurev B.O."/>
            <person name="Fukumoto A."/>
            <person name="Tsetseg B."/>
            <person name="Kato F."/>
            <person name="Tamura T."/>
            <person name="Batkhuu J."/>
            <person name="Anzai Y."/>
        </authorList>
    </citation>
    <scope>NUCLEOTIDE SEQUENCE [LARGE SCALE GENOMIC DNA]</scope>
    <source>
        <strain evidence="7">NUM-2625</strain>
    </source>
</reference>
<dbReference type="GO" id="GO:0009247">
    <property type="term" value="P:glycolipid biosynthetic process"/>
    <property type="evidence" value="ECO:0007669"/>
    <property type="project" value="InterPro"/>
</dbReference>
<dbReference type="SUPFAM" id="SSF53756">
    <property type="entry name" value="UDP-Glycosyltransferase/glycogen phosphorylase"/>
    <property type="match status" value="1"/>
</dbReference>
<evidence type="ECO:0000256" key="1">
    <source>
        <dbReference type="ARBA" id="ARBA00006962"/>
    </source>
</evidence>
<dbReference type="RefSeq" id="WP_207125647.1">
    <property type="nucleotide sequence ID" value="NZ_BOPO01000053.1"/>
</dbReference>
<feature type="domain" description="Diacylglycerol glucosyltransferase N-terminal" evidence="5">
    <location>
        <begin position="15"/>
        <end position="165"/>
    </location>
</feature>
<dbReference type="PANTHER" id="PTHR43025">
    <property type="entry name" value="MONOGALACTOSYLDIACYLGLYCEROL SYNTHASE"/>
    <property type="match status" value="1"/>
</dbReference>
<keyword evidence="7" id="KW-1185">Reference proteome</keyword>
<dbReference type="EMBL" id="BOPO01000053">
    <property type="protein sequence ID" value="GIL27940.1"/>
    <property type="molecule type" value="Genomic_DNA"/>
</dbReference>
<proteinExistence type="inferred from homology"/>